<name>F4CVJ3_PSEUX</name>
<dbReference type="KEGG" id="pdx:Psed_1575"/>
<accession>F4CVJ3</accession>
<gene>
    <name evidence="1" type="ordered locus">Psed_1575</name>
</gene>
<reference evidence="1 2" key="1">
    <citation type="journal article" date="2011" name="J. Bacteriol.">
        <title>Genome sequence of the 1,4-dioxane-degrading Pseudonocardia dioxanivorans strain CB1190.</title>
        <authorList>
            <person name="Sales C.M."/>
            <person name="Mahendra S."/>
            <person name="Grostern A."/>
            <person name="Parales R.E."/>
            <person name="Goodwin L.A."/>
            <person name="Woyke T."/>
            <person name="Nolan M."/>
            <person name="Lapidus A."/>
            <person name="Chertkov O."/>
            <person name="Ovchinnikova G."/>
            <person name="Sczyrba A."/>
            <person name="Alvarez-Cohen L."/>
        </authorList>
    </citation>
    <scope>NUCLEOTIDE SEQUENCE [LARGE SCALE GENOMIC DNA]</scope>
    <source>
        <strain evidence="2">ATCC 55486 / DSM 44775 / JCM 13855 / CB1190</strain>
    </source>
</reference>
<dbReference type="eggNOG" id="ENOG5031T47">
    <property type="taxonomic scope" value="Bacteria"/>
</dbReference>
<evidence type="ECO:0000313" key="1">
    <source>
        <dbReference type="EMBL" id="AEA23813.1"/>
    </source>
</evidence>
<dbReference type="EMBL" id="CP002593">
    <property type="protein sequence ID" value="AEA23813.1"/>
    <property type="molecule type" value="Genomic_DNA"/>
</dbReference>
<organism evidence="1 2">
    <name type="scientific">Pseudonocardia dioxanivorans (strain ATCC 55486 / DSM 44775 / JCM 13855 / CB1190)</name>
    <dbReference type="NCBI Taxonomy" id="675635"/>
    <lineage>
        <taxon>Bacteria</taxon>
        <taxon>Bacillati</taxon>
        <taxon>Actinomycetota</taxon>
        <taxon>Actinomycetes</taxon>
        <taxon>Pseudonocardiales</taxon>
        <taxon>Pseudonocardiaceae</taxon>
        <taxon>Pseudonocardia</taxon>
    </lineage>
</organism>
<dbReference type="STRING" id="675635.Psed_1575"/>
<dbReference type="Proteomes" id="UP000007809">
    <property type="component" value="Chromosome"/>
</dbReference>
<sequence>MTGVTVRAEKTGFWRSHYAVTLDGRPAATFDSSTWRGGGTFETRDGRSYRVVARRFGSHYELCRVLGSDDVLSEPLAVAERVGRRNWSISESDGTTYRFRRRSFWGSEQDLLGPDGMPVGEVRRLSVWRGGARAELPRMAEELQVFVVAVVICMWDAQAAGATAAAG</sequence>
<evidence type="ECO:0000313" key="2">
    <source>
        <dbReference type="Proteomes" id="UP000007809"/>
    </source>
</evidence>
<dbReference type="HOGENOM" id="CLU_140381_0_0_11"/>
<keyword evidence="2" id="KW-1185">Reference proteome</keyword>
<protein>
    <submittedName>
        <fullName evidence="1">Uncharacterized protein</fullName>
    </submittedName>
</protein>
<proteinExistence type="predicted"/>
<dbReference type="AlphaFoldDB" id="F4CVJ3"/>